<reference evidence="9 11" key="2">
    <citation type="journal article" date="2013" name="Nature">
        <title>Insights into bilaterian evolution from three spiralian genomes.</title>
        <authorList>
            <person name="Simakov O."/>
            <person name="Marletaz F."/>
            <person name="Cho S.J."/>
            <person name="Edsinger-Gonzales E."/>
            <person name="Havlak P."/>
            <person name="Hellsten U."/>
            <person name="Kuo D.H."/>
            <person name="Larsson T."/>
            <person name="Lv J."/>
            <person name="Arendt D."/>
            <person name="Savage R."/>
            <person name="Osoegawa K."/>
            <person name="de Jong P."/>
            <person name="Grimwood J."/>
            <person name="Chapman J.A."/>
            <person name="Shapiro H."/>
            <person name="Aerts A."/>
            <person name="Otillar R.P."/>
            <person name="Terry A.Y."/>
            <person name="Boore J.L."/>
            <person name="Grigoriev I.V."/>
            <person name="Lindberg D.R."/>
            <person name="Seaver E.C."/>
            <person name="Weisblat D.A."/>
            <person name="Putnam N.H."/>
            <person name="Rokhsar D.S."/>
        </authorList>
    </citation>
    <scope>NUCLEOTIDE SEQUENCE</scope>
</reference>
<keyword evidence="3" id="KW-0689">Ribosomal protein</keyword>
<feature type="domain" description="Small ribosomal subunit protein uS10" evidence="8">
    <location>
        <begin position="10"/>
        <end position="107"/>
    </location>
</feature>
<dbReference type="HOGENOM" id="CLU_099082_1_0_1"/>
<dbReference type="GeneID" id="20196308"/>
<dbReference type="PANTHER" id="PTHR13334:SF4">
    <property type="entry name" value="SMALL RIBOSOMAL SUBUNIT PROTEIN US10M"/>
    <property type="match status" value="1"/>
</dbReference>
<reference evidence="11" key="1">
    <citation type="submission" date="2012-12" db="EMBL/GenBank/DDBJ databases">
        <authorList>
            <person name="Hellsten U."/>
            <person name="Grimwood J."/>
            <person name="Chapman J.A."/>
            <person name="Shapiro H."/>
            <person name="Aerts A."/>
            <person name="Otillar R.P."/>
            <person name="Terry A.Y."/>
            <person name="Boore J.L."/>
            <person name="Simakov O."/>
            <person name="Marletaz F."/>
            <person name="Cho S.-J."/>
            <person name="Edsinger-Gonzales E."/>
            <person name="Havlak P."/>
            <person name="Kuo D.-H."/>
            <person name="Larsson T."/>
            <person name="Lv J."/>
            <person name="Arendt D."/>
            <person name="Savage R."/>
            <person name="Osoegawa K."/>
            <person name="de Jong P."/>
            <person name="Lindberg D.R."/>
            <person name="Seaver E.C."/>
            <person name="Weisblat D.A."/>
            <person name="Putnam N.H."/>
            <person name="Grigoriev I.V."/>
            <person name="Rokhsar D.S."/>
        </authorList>
    </citation>
    <scope>NUCLEOTIDE SEQUENCE</scope>
</reference>
<dbReference type="InterPro" id="IPR040055">
    <property type="entry name" value="Ribosomal_uS10m"/>
</dbReference>
<dbReference type="STRING" id="6412.T1EIA8"/>
<dbReference type="AlphaFoldDB" id="T1EIA8"/>
<comment type="subcellular location">
    <subcellularLocation>
        <location evidence="1">Mitochondrion</location>
    </subcellularLocation>
</comment>
<dbReference type="OMA" id="IRWVQPA"/>
<evidence type="ECO:0000313" key="10">
    <source>
        <dbReference type="EnsemblMetazoa" id="HelroP135844"/>
    </source>
</evidence>
<dbReference type="Gene3D" id="3.30.70.600">
    <property type="entry name" value="Ribosomal protein S10 domain"/>
    <property type="match status" value="1"/>
</dbReference>
<evidence type="ECO:0000259" key="8">
    <source>
        <dbReference type="SMART" id="SM01403"/>
    </source>
</evidence>
<dbReference type="EMBL" id="KB095811">
    <property type="protein sequence ID" value="ESO12040.1"/>
    <property type="molecule type" value="Genomic_DNA"/>
</dbReference>
<organism evidence="10 11">
    <name type="scientific">Helobdella robusta</name>
    <name type="common">Californian leech</name>
    <dbReference type="NCBI Taxonomy" id="6412"/>
    <lineage>
        <taxon>Eukaryota</taxon>
        <taxon>Metazoa</taxon>
        <taxon>Spiralia</taxon>
        <taxon>Lophotrochozoa</taxon>
        <taxon>Annelida</taxon>
        <taxon>Clitellata</taxon>
        <taxon>Hirudinea</taxon>
        <taxon>Rhynchobdellida</taxon>
        <taxon>Glossiphoniidae</taxon>
        <taxon>Helobdella</taxon>
    </lineage>
</organism>
<dbReference type="Pfam" id="PF00338">
    <property type="entry name" value="Ribosomal_S10"/>
    <property type="match status" value="1"/>
</dbReference>
<dbReference type="FunCoup" id="T1EIA8">
    <property type="interactions" value="618"/>
</dbReference>
<dbReference type="GO" id="GO:0005763">
    <property type="term" value="C:mitochondrial small ribosomal subunit"/>
    <property type="evidence" value="ECO:0007669"/>
    <property type="project" value="InterPro"/>
</dbReference>
<accession>T1EIA8</accession>
<dbReference type="KEGG" id="hro:HELRODRAFT_135844"/>
<keyword evidence="4" id="KW-0496">Mitochondrion</keyword>
<proteinExistence type="inferred from homology"/>
<dbReference type="SUPFAM" id="SSF54999">
    <property type="entry name" value="Ribosomal protein S10"/>
    <property type="match status" value="1"/>
</dbReference>
<gene>
    <name evidence="10" type="primary">20196308</name>
    <name evidence="9" type="ORF">HELRODRAFT_135844</name>
</gene>
<dbReference type="OrthoDB" id="366214at2759"/>
<dbReference type="PANTHER" id="PTHR13334">
    <property type="entry name" value="MITOCHONDRIAL 28S RIBOSOMAL PROTEIN S10"/>
    <property type="match status" value="1"/>
</dbReference>
<dbReference type="Proteomes" id="UP000015101">
    <property type="component" value="Unassembled WGS sequence"/>
</dbReference>
<dbReference type="InParanoid" id="T1EIA8"/>
<evidence type="ECO:0000256" key="6">
    <source>
        <dbReference type="ARBA" id="ARBA00035261"/>
    </source>
</evidence>
<reference evidence="10" key="3">
    <citation type="submission" date="2015-06" db="UniProtKB">
        <authorList>
            <consortium name="EnsemblMetazoa"/>
        </authorList>
    </citation>
    <scope>IDENTIFICATION</scope>
</reference>
<keyword evidence="11" id="KW-1185">Reference proteome</keyword>
<evidence type="ECO:0000256" key="7">
    <source>
        <dbReference type="ARBA" id="ARBA00035544"/>
    </source>
</evidence>
<dbReference type="EnsemblMetazoa" id="HelroT135844">
    <property type="protein sequence ID" value="HelroP135844"/>
    <property type="gene ID" value="HelroG135844"/>
</dbReference>
<sequence>ESDVLYKTITIELKGHELAVMKSYEQFLTMAANELDISICKVWSPPRSIRRWTLLKSVHIYRKHMVQYETRTAYRVVQLKNLTGSTANTFLEYIQRNLPEGMAMKITRESIEPLPDHL</sequence>
<evidence type="ECO:0000256" key="4">
    <source>
        <dbReference type="ARBA" id="ARBA00023128"/>
    </source>
</evidence>
<dbReference type="eggNOG" id="KOG3321">
    <property type="taxonomic scope" value="Eukaryota"/>
</dbReference>
<protein>
    <recommendedName>
        <fullName evidence="6">Small ribosomal subunit protein uS10m</fullName>
    </recommendedName>
    <alternativeName>
        <fullName evidence="7">28S ribosomal protein S10, mitochondrial</fullName>
    </alternativeName>
</protein>
<dbReference type="InterPro" id="IPR036838">
    <property type="entry name" value="Ribosomal_uS10_dom_sf"/>
</dbReference>
<dbReference type="EMBL" id="AMQM01000040">
    <property type="status" value="NOT_ANNOTATED_CDS"/>
    <property type="molecule type" value="Genomic_DNA"/>
</dbReference>
<evidence type="ECO:0000313" key="11">
    <source>
        <dbReference type="Proteomes" id="UP000015101"/>
    </source>
</evidence>
<dbReference type="RefSeq" id="XP_009008760.1">
    <property type="nucleotide sequence ID" value="XM_009010512.1"/>
</dbReference>
<dbReference type="CTD" id="20196308"/>
<evidence type="ECO:0000256" key="2">
    <source>
        <dbReference type="ARBA" id="ARBA00007102"/>
    </source>
</evidence>
<keyword evidence="5" id="KW-0687">Ribonucleoprotein</keyword>
<dbReference type="InterPro" id="IPR027486">
    <property type="entry name" value="Ribosomal_uS10_dom"/>
</dbReference>
<evidence type="ECO:0000313" key="9">
    <source>
        <dbReference type="EMBL" id="ESO12040.1"/>
    </source>
</evidence>
<dbReference type="SMART" id="SM01403">
    <property type="entry name" value="Ribosomal_S10"/>
    <property type="match status" value="1"/>
</dbReference>
<evidence type="ECO:0000256" key="1">
    <source>
        <dbReference type="ARBA" id="ARBA00004173"/>
    </source>
</evidence>
<evidence type="ECO:0000256" key="3">
    <source>
        <dbReference type="ARBA" id="ARBA00022980"/>
    </source>
</evidence>
<evidence type="ECO:0000256" key="5">
    <source>
        <dbReference type="ARBA" id="ARBA00023274"/>
    </source>
</evidence>
<name>T1EIA8_HELRO</name>
<comment type="similarity">
    <text evidence="2">Belongs to the universal ribosomal protein uS10 family.</text>
</comment>